<keyword evidence="3" id="KW-0378">Hydrolase</keyword>
<dbReference type="Proteomes" id="UP000182737">
    <property type="component" value="Unassembled WGS sequence"/>
</dbReference>
<dbReference type="GO" id="GO:0006742">
    <property type="term" value="P:NADP+ catabolic process"/>
    <property type="evidence" value="ECO:0007669"/>
    <property type="project" value="TreeGrafter"/>
</dbReference>
<dbReference type="GO" id="GO:0046872">
    <property type="term" value="F:metal ion binding"/>
    <property type="evidence" value="ECO:0007669"/>
    <property type="project" value="UniProtKB-KW"/>
</dbReference>
<evidence type="ECO:0000313" key="6">
    <source>
        <dbReference type="EMBL" id="SFI82094.1"/>
    </source>
</evidence>
<evidence type="ECO:0000313" key="7">
    <source>
        <dbReference type="Proteomes" id="UP000182737"/>
    </source>
</evidence>
<dbReference type="CDD" id="cd04681">
    <property type="entry name" value="NUDIX_Hydrolase"/>
    <property type="match status" value="1"/>
</dbReference>
<dbReference type="OrthoDB" id="9800077at2"/>
<dbReference type="EMBL" id="FORI01000006">
    <property type="protein sequence ID" value="SFI82094.1"/>
    <property type="molecule type" value="Genomic_DNA"/>
</dbReference>
<dbReference type="Gene3D" id="3.90.79.10">
    <property type="entry name" value="Nucleoside Triphosphate Pyrophosphohydrolase"/>
    <property type="match status" value="1"/>
</dbReference>
<dbReference type="PANTHER" id="PTHR42904:SF12">
    <property type="entry name" value="ADP-RIBOSE PYROPHOSPHATASE-RELATED"/>
    <property type="match status" value="1"/>
</dbReference>
<evidence type="ECO:0000256" key="2">
    <source>
        <dbReference type="ARBA" id="ARBA00022723"/>
    </source>
</evidence>
<evidence type="ECO:0000259" key="5">
    <source>
        <dbReference type="PROSITE" id="PS51462"/>
    </source>
</evidence>
<keyword evidence="4" id="KW-0460">Magnesium</keyword>
<dbReference type="GO" id="GO:0005829">
    <property type="term" value="C:cytosol"/>
    <property type="evidence" value="ECO:0007669"/>
    <property type="project" value="TreeGrafter"/>
</dbReference>
<dbReference type="GO" id="GO:0035529">
    <property type="term" value="F:NADH pyrophosphatase activity"/>
    <property type="evidence" value="ECO:0007669"/>
    <property type="project" value="TreeGrafter"/>
</dbReference>
<dbReference type="InterPro" id="IPR015797">
    <property type="entry name" value="NUDIX_hydrolase-like_dom_sf"/>
</dbReference>
<gene>
    <name evidence="6" type="ORF">SAMN04487775_106175</name>
</gene>
<dbReference type="SUPFAM" id="SSF55811">
    <property type="entry name" value="Nudix"/>
    <property type="match status" value="1"/>
</dbReference>
<dbReference type="InterPro" id="IPR000086">
    <property type="entry name" value="NUDIX_hydrolase_dom"/>
</dbReference>
<keyword evidence="2" id="KW-0479">Metal-binding</keyword>
<protein>
    <submittedName>
        <fullName evidence="6">NUDIX domain-containing protein</fullName>
    </submittedName>
</protein>
<dbReference type="AlphaFoldDB" id="A0A1I3LBG5"/>
<dbReference type="InterPro" id="IPR050241">
    <property type="entry name" value="NAD-cap_RNA_hydrolase_NudC"/>
</dbReference>
<dbReference type="Pfam" id="PF00293">
    <property type="entry name" value="NUDIX"/>
    <property type="match status" value="1"/>
</dbReference>
<evidence type="ECO:0000256" key="4">
    <source>
        <dbReference type="ARBA" id="ARBA00022842"/>
    </source>
</evidence>
<dbReference type="PROSITE" id="PS51462">
    <property type="entry name" value="NUDIX"/>
    <property type="match status" value="1"/>
</dbReference>
<sequence>MTKQINGFKNDFKLCPMCGSKKIENHGNRKWICPDCGFDLYNNVASAVGVVIYDKYDNVLFEVRAKEPRKGFIAVPGGFVDFEESAEEAVVRECREEIGVPVEGAHFLCTAPNTYEYKGIEYKTCDIFFTAALPPQYDSINDFIKSLKAEESEVVAFEARKISSEEDIENLPLAFESARHTLKRWLQKHPVVE</sequence>
<comment type="cofactor">
    <cofactor evidence="1">
        <name>Mg(2+)</name>
        <dbReference type="ChEBI" id="CHEBI:18420"/>
    </cofactor>
</comment>
<proteinExistence type="predicted"/>
<evidence type="ECO:0000256" key="1">
    <source>
        <dbReference type="ARBA" id="ARBA00001946"/>
    </source>
</evidence>
<feature type="domain" description="Nudix hydrolase" evidence="5">
    <location>
        <begin position="43"/>
        <end position="188"/>
    </location>
</feature>
<dbReference type="RefSeq" id="WP_074931995.1">
    <property type="nucleotide sequence ID" value="NZ_FORI01000006.1"/>
</dbReference>
<keyword evidence="7" id="KW-1185">Reference proteome</keyword>
<dbReference type="GO" id="GO:0019677">
    <property type="term" value="P:NAD+ catabolic process"/>
    <property type="evidence" value="ECO:0007669"/>
    <property type="project" value="TreeGrafter"/>
</dbReference>
<organism evidence="6 7">
    <name type="scientific">Treponema bryantii</name>
    <dbReference type="NCBI Taxonomy" id="163"/>
    <lineage>
        <taxon>Bacteria</taxon>
        <taxon>Pseudomonadati</taxon>
        <taxon>Spirochaetota</taxon>
        <taxon>Spirochaetia</taxon>
        <taxon>Spirochaetales</taxon>
        <taxon>Treponemataceae</taxon>
        <taxon>Treponema</taxon>
    </lineage>
</organism>
<evidence type="ECO:0000256" key="3">
    <source>
        <dbReference type="ARBA" id="ARBA00022801"/>
    </source>
</evidence>
<dbReference type="PANTHER" id="PTHR42904">
    <property type="entry name" value="NUDIX HYDROLASE, NUDC SUBFAMILY"/>
    <property type="match status" value="1"/>
</dbReference>
<accession>A0A1I3LBG5</accession>
<name>A0A1I3LBG5_9SPIR</name>
<reference evidence="7" key="1">
    <citation type="submission" date="2016-10" db="EMBL/GenBank/DDBJ databases">
        <authorList>
            <person name="Varghese N."/>
            <person name="Submissions S."/>
        </authorList>
    </citation>
    <scope>NUCLEOTIDE SEQUENCE [LARGE SCALE GENOMIC DNA]</scope>
    <source>
        <strain evidence="7">XBD1002</strain>
    </source>
</reference>